<evidence type="ECO:0000313" key="7">
    <source>
        <dbReference type="Proteomes" id="UP000076078"/>
    </source>
</evidence>
<name>A0A151Z8Z2_TIELA</name>
<organism evidence="6 7">
    <name type="scientific">Tieghemostelium lacteum</name>
    <name type="common">Slime mold</name>
    <name type="synonym">Dictyostelium lacteum</name>
    <dbReference type="NCBI Taxonomy" id="361077"/>
    <lineage>
        <taxon>Eukaryota</taxon>
        <taxon>Amoebozoa</taxon>
        <taxon>Evosea</taxon>
        <taxon>Eumycetozoa</taxon>
        <taxon>Dictyostelia</taxon>
        <taxon>Dictyosteliales</taxon>
        <taxon>Raperosteliaceae</taxon>
        <taxon>Tieghemostelium</taxon>
    </lineage>
</organism>
<evidence type="ECO:0000256" key="1">
    <source>
        <dbReference type="SAM" id="MobiDB-lite"/>
    </source>
</evidence>
<keyword evidence="2" id="KW-0472">Membrane</keyword>
<keyword evidence="2" id="KW-0812">Transmembrane</keyword>
<dbReference type="PROSITE" id="PS00022">
    <property type="entry name" value="EGF_1"/>
    <property type="match status" value="2"/>
</dbReference>
<feature type="signal peptide" evidence="3">
    <location>
        <begin position="1"/>
        <end position="19"/>
    </location>
</feature>
<evidence type="ECO:0000259" key="4">
    <source>
        <dbReference type="PROSITE" id="PS00022"/>
    </source>
</evidence>
<keyword evidence="7" id="KW-1185">Reference proteome</keyword>
<dbReference type="SMART" id="SM00181">
    <property type="entry name" value="EGF"/>
    <property type="match status" value="2"/>
</dbReference>
<sequence>MKYIQVLIIILSICSIISGQGDDSTVKSITMDTIYQNPFTGPVTYQVNVEFVTNVQTEFYYRVFNVLNGALVRDGGLYNLYEKQATVTDSTSFFFNDTTGLLFSLPYEIRIEPAPGSTFTFINNTTPLLYSSDYFNQQLISPTLITTDYLPLKPTPSGTPAKTTFNQILTIDDANQYQYYYQDFNGTFLVPLLVHRASTFVRVLHTFQLAANVYTTYSYNVKDVAYCNYEVSENLLGPSPQLLNILSKEYIDIPGVTKSIIVLRTNNILGQVVLTNYGDMTVNGYELPTMIVQTGLSKTPIYASYMRLYKNAPIANNEVTINLEGNQGTIPIQFTKPISNPQPVIANLVAIESTLIPLTSAFTTLNSSYITNIAWDITDYQLADRIQLFSADGVAISSSYKIIANQSNWVFSIPLEQALSSYRARLYNKYNKYDQVSHSTTTITTASAATITLSSSAYEDYTISGINNSYQEIPQMTTKVYLKLPSCDLFPKKSLPSQFPFRFTGTLSSYSFKPLIPILQDTPKGAVLAVQTSNAMEVTRTIITGPEQDSVDLLAPLPQVKINFNIQLPNQSSIDQIQIQVQDDIGIDNERCQFQYGPYTFPLTSENRVSPTIEYSQQYVYAFQLNRYFCGAPAVFQCEDIRGNSAVWDLNSTPELATYLYPEIPAKDCQKIRPIHSIRLLSIDYRLDPNLNGVNYNVTFLLTLTSMPPPQSNSGYQVFLFLESQTNDNSSITPMFEMSLNGTFGGSPSGTYVFQSQSTPVSNGILVRRLFNYRILISDESDLLTLNPTEINYINNQLRPDMKFDTTIQLQDPQFKGFSNTITLSNTGNTAYFVFTPPLIDVKSIDISSATKISPYTKVTTVLVGNNTSSTQYVLPLTFYSRVWLSQICDINDNCVNYPMTFKSIEIAGPAVSSSSSDSGITQQLTITPDHIITTSKNRIFTADFEIQSQDWVVSSVHSPILYLVEVDSLNTLKYQLKRNGTQNPNHFYCENCEIPLNWGSRGLLGAYVYNVIPHPLDDFKGYDYPTVLAISQETTGPSIWDISVNILTSSIEIHGNLLSYLLLNSFQPILENDIDMVSLQFNYITATSGFMRIPSNLTISSSAVLHIGQTQLPLSIKTCMNPRCSGHGTCQDQICQCDNGWIGVDCSVNADYKCLNNCSGHGTCVAMMCNCVSGYMGPSCETETQQTSKTIGMQRSTEEYVPTTTFHSFQEATSSSSSSSTTSPTSNSGLTEQSKQTNFTIMLTLIEEYDYKNQLIKSFNLLNKWRLETSNSTTYVYTMPLVPGSLMTVIVYMTDSDPISVSFANQTILIPENSIKYYIKVENYTFSSAINHLTFQWESFSLSPNPCLTKTQKVTYGGLDKNDIHFIVIPANQLQLYGRFSNLIVVDNRTLLSSNLASELDDRVIIKINTPNFKNFIELDPDFSILIDLSAKSSSSSSSDIEYDDNCQPIEIDSESEKNYILPIAIVVPVVAVSIIITAMIVLYKKNLIFKLKVLAIKNTITRKETSKSTRLSSFK</sequence>
<evidence type="ECO:0000256" key="3">
    <source>
        <dbReference type="SAM" id="SignalP"/>
    </source>
</evidence>
<proteinExistence type="predicted"/>
<protein>
    <recommendedName>
        <fullName evidence="4 5">EGF-like domain-containing protein</fullName>
    </recommendedName>
</protein>
<dbReference type="EMBL" id="LODT01000037">
    <property type="protein sequence ID" value="KYQ90411.1"/>
    <property type="molecule type" value="Genomic_DNA"/>
</dbReference>
<dbReference type="OrthoDB" id="19767at2759"/>
<evidence type="ECO:0000313" key="6">
    <source>
        <dbReference type="EMBL" id="KYQ90411.1"/>
    </source>
</evidence>
<feature type="transmembrane region" description="Helical" evidence="2">
    <location>
        <begin position="1461"/>
        <end position="1485"/>
    </location>
</feature>
<dbReference type="Pfam" id="PF23106">
    <property type="entry name" value="EGF_Teneurin"/>
    <property type="match status" value="1"/>
</dbReference>
<dbReference type="PROSITE" id="PS01186">
    <property type="entry name" value="EGF_2"/>
    <property type="match status" value="2"/>
</dbReference>
<evidence type="ECO:0000256" key="2">
    <source>
        <dbReference type="SAM" id="Phobius"/>
    </source>
</evidence>
<keyword evidence="2" id="KW-1133">Transmembrane helix</keyword>
<evidence type="ECO:0000259" key="5">
    <source>
        <dbReference type="PROSITE" id="PS01186"/>
    </source>
</evidence>
<dbReference type="CDD" id="cd00054">
    <property type="entry name" value="EGF_CA"/>
    <property type="match status" value="1"/>
</dbReference>
<keyword evidence="3" id="KW-0732">Signal</keyword>
<dbReference type="OMA" id="EANTIPF"/>
<dbReference type="InParanoid" id="A0A151Z8Z2"/>
<gene>
    <name evidence="6" type="ORF">DLAC_09030</name>
</gene>
<dbReference type="Proteomes" id="UP000076078">
    <property type="component" value="Unassembled WGS sequence"/>
</dbReference>
<dbReference type="InterPro" id="IPR053331">
    <property type="entry name" value="EGF-like_comC"/>
</dbReference>
<dbReference type="PANTHER" id="PTHR24032">
    <property type="entry name" value="EGF-LIKE DOMAIN-CONTAINING PROTEIN-RELATED-RELATED"/>
    <property type="match status" value="1"/>
</dbReference>
<dbReference type="InterPro" id="IPR054484">
    <property type="entry name" value="ComC_SSD"/>
</dbReference>
<dbReference type="Pfam" id="PF22933">
    <property type="entry name" value="ComC_SSD"/>
    <property type="match status" value="1"/>
</dbReference>
<reference evidence="6 7" key="1">
    <citation type="submission" date="2015-12" db="EMBL/GenBank/DDBJ databases">
        <title>Dictyostelia acquired genes for synthesis and detection of signals that induce cell-type specialization by lateral gene transfer from prokaryotes.</title>
        <authorList>
            <person name="Gloeckner G."/>
            <person name="Schaap P."/>
        </authorList>
    </citation>
    <scope>NUCLEOTIDE SEQUENCE [LARGE SCALE GENOMIC DNA]</scope>
    <source>
        <strain evidence="6 7">TK</strain>
    </source>
</reference>
<feature type="domain" description="EGF-like" evidence="4 5">
    <location>
        <begin position="1136"/>
        <end position="1147"/>
    </location>
</feature>
<feature type="chain" id="PRO_5007593066" description="EGF-like domain-containing protein" evidence="3">
    <location>
        <begin position="20"/>
        <end position="1517"/>
    </location>
</feature>
<feature type="compositionally biased region" description="Low complexity" evidence="1">
    <location>
        <begin position="1214"/>
        <end position="1229"/>
    </location>
</feature>
<dbReference type="Gene3D" id="2.10.25.10">
    <property type="entry name" value="Laminin"/>
    <property type="match status" value="2"/>
</dbReference>
<feature type="region of interest" description="Disordered" evidence="1">
    <location>
        <begin position="1211"/>
        <end position="1233"/>
    </location>
</feature>
<dbReference type="FunCoup" id="A0A151Z8Z2">
    <property type="interactions" value="735"/>
</dbReference>
<feature type="domain" description="EGF-like" evidence="4 5">
    <location>
        <begin position="1170"/>
        <end position="1181"/>
    </location>
</feature>
<comment type="caution">
    <text evidence="6">The sequence shown here is derived from an EMBL/GenBank/DDBJ whole genome shotgun (WGS) entry which is preliminary data.</text>
</comment>
<accession>A0A151Z8Z2</accession>
<dbReference type="InterPro" id="IPR000742">
    <property type="entry name" value="EGF"/>
</dbReference>